<comment type="caution">
    <text evidence="1">The sequence shown here is derived from an EMBL/GenBank/DDBJ whole genome shotgun (WGS) entry which is preliminary data.</text>
</comment>
<reference evidence="1 2" key="1">
    <citation type="submission" date="2023-02" db="EMBL/GenBank/DDBJ databases">
        <title>LHISI_Scaffold_Assembly.</title>
        <authorList>
            <person name="Stuart O.P."/>
            <person name="Cleave R."/>
            <person name="Magrath M.J.L."/>
            <person name="Mikheyev A.S."/>
        </authorList>
    </citation>
    <scope>NUCLEOTIDE SEQUENCE [LARGE SCALE GENOMIC DNA]</scope>
    <source>
        <strain evidence="1">Daus_M_001</strain>
        <tissue evidence="1">Leg muscle</tissue>
    </source>
</reference>
<name>A0ABQ9GNZ3_9NEOP</name>
<dbReference type="Proteomes" id="UP001159363">
    <property type="component" value="Chromosome 9"/>
</dbReference>
<sequence>MCPGMFQDVQNLSALRFTVTSLNYKNVRNFGECDVDFLSTEIHTHDIFSKTQPCNYSVAKHRLYLHDKAYVLGREFDKESISMKVANQSQPTELMQKLVHLKAA</sequence>
<evidence type="ECO:0000313" key="1">
    <source>
        <dbReference type="EMBL" id="KAJ8873753.1"/>
    </source>
</evidence>
<gene>
    <name evidence="1" type="ORF">PR048_024587</name>
</gene>
<protein>
    <submittedName>
        <fullName evidence="1">Uncharacterized protein</fullName>
    </submittedName>
</protein>
<organism evidence="1 2">
    <name type="scientific">Dryococelus australis</name>
    <dbReference type="NCBI Taxonomy" id="614101"/>
    <lineage>
        <taxon>Eukaryota</taxon>
        <taxon>Metazoa</taxon>
        <taxon>Ecdysozoa</taxon>
        <taxon>Arthropoda</taxon>
        <taxon>Hexapoda</taxon>
        <taxon>Insecta</taxon>
        <taxon>Pterygota</taxon>
        <taxon>Neoptera</taxon>
        <taxon>Polyneoptera</taxon>
        <taxon>Phasmatodea</taxon>
        <taxon>Verophasmatodea</taxon>
        <taxon>Anareolatae</taxon>
        <taxon>Phasmatidae</taxon>
        <taxon>Eurycanthinae</taxon>
        <taxon>Dryococelus</taxon>
    </lineage>
</organism>
<dbReference type="EMBL" id="JARBHB010000010">
    <property type="protein sequence ID" value="KAJ8873753.1"/>
    <property type="molecule type" value="Genomic_DNA"/>
</dbReference>
<evidence type="ECO:0000313" key="2">
    <source>
        <dbReference type="Proteomes" id="UP001159363"/>
    </source>
</evidence>
<accession>A0ABQ9GNZ3</accession>
<proteinExistence type="predicted"/>
<keyword evidence="2" id="KW-1185">Reference proteome</keyword>